<dbReference type="AlphaFoldDB" id="A0A7S3AC85"/>
<protein>
    <recommendedName>
        <fullName evidence="1">Rab-GAP TBC domain-containing protein</fullName>
    </recommendedName>
</protein>
<dbReference type="EMBL" id="HBHX01001682">
    <property type="protein sequence ID" value="CAE0097772.1"/>
    <property type="molecule type" value="Transcribed_RNA"/>
</dbReference>
<gene>
    <name evidence="2" type="ORF">HERI1096_LOCUS937</name>
</gene>
<dbReference type="PANTHER" id="PTHR22957">
    <property type="entry name" value="TBC1 DOMAIN FAMILY MEMBER GTPASE-ACTIVATING PROTEIN"/>
    <property type="match status" value="1"/>
</dbReference>
<dbReference type="InterPro" id="IPR035969">
    <property type="entry name" value="Rab-GAP_TBC_sf"/>
</dbReference>
<organism evidence="2">
    <name type="scientific">Haptolina ericina</name>
    <dbReference type="NCBI Taxonomy" id="156174"/>
    <lineage>
        <taxon>Eukaryota</taxon>
        <taxon>Haptista</taxon>
        <taxon>Haptophyta</taxon>
        <taxon>Prymnesiophyceae</taxon>
        <taxon>Prymnesiales</taxon>
        <taxon>Prymnesiaceae</taxon>
        <taxon>Haptolina</taxon>
    </lineage>
</organism>
<reference evidence="2" key="1">
    <citation type="submission" date="2021-01" db="EMBL/GenBank/DDBJ databases">
        <authorList>
            <person name="Corre E."/>
            <person name="Pelletier E."/>
            <person name="Niang G."/>
            <person name="Scheremetjew M."/>
            <person name="Finn R."/>
            <person name="Kale V."/>
            <person name="Holt S."/>
            <person name="Cochrane G."/>
            <person name="Meng A."/>
            <person name="Brown T."/>
            <person name="Cohen L."/>
        </authorList>
    </citation>
    <scope>NUCLEOTIDE SEQUENCE</scope>
    <source>
        <strain evidence="2">CCMP281</strain>
    </source>
</reference>
<proteinExistence type="predicted"/>
<dbReference type="Gene3D" id="1.10.8.270">
    <property type="entry name" value="putative rabgap domain of human tbc1 domain family member 14 like domains"/>
    <property type="match status" value="1"/>
</dbReference>
<accession>A0A7S3AC85</accession>
<dbReference type="Pfam" id="PF00566">
    <property type="entry name" value="RabGAP-TBC"/>
    <property type="match status" value="1"/>
</dbReference>
<dbReference type="PANTHER" id="PTHR22957:SF268">
    <property type="entry name" value="ANKYRIN REPEAT-CONTAINING PROTEIN"/>
    <property type="match status" value="1"/>
</dbReference>
<evidence type="ECO:0000313" key="2">
    <source>
        <dbReference type="EMBL" id="CAE0097772.1"/>
    </source>
</evidence>
<dbReference type="Gene3D" id="1.10.472.80">
    <property type="entry name" value="Ypt/Rab-GAP domain of gyp1p, domain 3"/>
    <property type="match status" value="1"/>
</dbReference>
<dbReference type="SUPFAM" id="SSF47923">
    <property type="entry name" value="Ypt/Rab-GAP domain of gyp1p"/>
    <property type="match status" value="2"/>
</dbReference>
<dbReference type="Gene3D" id="1.10.10.750">
    <property type="entry name" value="Ypt/Rab-GAP domain of gyp1p, domain 1"/>
    <property type="match status" value="1"/>
</dbReference>
<dbReference type="InterPro" id="IPR000195">
    <property type="entry name" value="Rab-GAP-TBC_dom"/>
</dbReference>
<dbReference type="GO" id="GO:0005096">
    <property type="term" value="F:GTPase activator activity"/>
    <property type="evidence" value="ECO:0007669"/>
    <property type="project" value="TreeGrafter"/>
</dbReference>
<name>A0A7S3AC85_9EUKA</name>
<feature type="domain" description="Rab-GAP TBC" evidence="1">
    <location>
        <begin position="35"/>
        <end position="235"/>
    </location>
</feature>
<evidence type="ECO:0000259" key="1">
    <source>
        <dbReference type="PROSITE" id="PS50086"/>
    </source>
</evidence>
<dbReference type="SMART" id="SM00164">
    <property type="entry name" value="TBC"/>
    <property type="match status" value="1"/>
</dbReference>
<sequence length="303" mass="35274">MPVTEVEPAHAELAELLESETYVDMDKLLSLCRHGVPEHLRPEAWKYLLGVSRPERSEEMSEGKRMEQEYAELGKVCQMQPQVARSVRSDVNKHRAELAYFRDPQMRQRLENVLRCYLHAQGEEYRPGLVHLLGPLAQIYSTEVEVYFMFHELKRLLVWPMSFEGCKQMTVTFMTLLRHTLPELYVFFEEEQCAGGSWLTSSGGSWLTSWLQMLLSRELPLPCVLRLWDSYFAYRTSHSHDASLHQLHTYVCLAILEACHDDVMELDGTEVLWYLQNLPAFDMDQIITQAFNIKDDVIARSIL</sequence>
<dbReference type="PROSITE" id="PS50086">
    <property type="entry name" value="TBC_RABGAP"/>
    <property type="match status" value="1"/>
</dbReference>